<dbReference type="PANTHER" id="PTHR45884">
    <property type="entry name" value="N-ACETYLTRANSFERASE ECO"/>
    <property type="match status" value="1"/>
</dbReference>
<dbReference type="InterPro" id="IPR028005">
    <property type="entry name" value="AcTrfase_ESCO_Znf_dom"/>
</dbReference>
<keyword evidence="4" id="KW-0479">Metal-binding</keyword>
<evidence type="ECO:0000313" key="12">
    <source>
        <dbReference type="EMBL" id="GAX73911.1"/>
    </source>
</evidence>
<dbReference type="GO" id="GO:0007064">
    <property type="term" value="P:mitotic sister chromatid cohesion"/>
    <property type="evidence" value="ECO:0007669"/>
    <property type="project" value="TreeGrafter"/>
</dbReference>
<sequence>MKKSPKFTTSLRGKQHVTRTVQLCLDLGQNLGPSQCMTCGMVYSRGHPEDEREHRIYHQSNCSMSFRIEGRSHERIIFCNKELGRVIHVKQTDSAAFLTKVKNICKSLESALGYSDGWVLSAFRADGHMHAIKGSTSQEVFLMVSAKKVVTGVLVVDGFRATDAVSFSHFHGQSQVAAQTTSTLEDQDQLQSSGLGQGAAASWTLGVRTIWVHEAYRREGRGTYLIDLAR</sequence>
<keyword evidence="6" id="KW-0862">Zinc</keyword>
<dbReference type="Proteomes" id="UP000232323">
    <property type="component" value="Unassembled WGS sequence"/>
</dbReference>
<keyword evidence="9" id="KW-0012">Acyltransferase</keyword>
<protein>
    <submittedName>
        <fullName evidence="12">Uncharacterized protein</fullName>
    </submittedName>
</protein>
<keyword evidence="7" id="KW-0539">Nucleus</keyword>
<evidence type="ECO:0000256" key="8">
    <source>
        <dbReference type="ARBA" id="ARBA00023306"/>
    </source>
</evidence>
<evidence type="ECO:0000256" key="6">
    <source>
        <dbReference type="ARBA" id="ARBA00022833"/>
    </source>
</evidence>
<evidence type="ECO:0000259" key="10">
    <source>
        <dbReference type="Pfam" id="PF13878"/>
    </source>
</evidence>
<dbReference type="Pfam" id="PF13880">
    <property type="entry name" value="Acetyltransf_13"/>
    <property type="match status" value="1"/>
</dbReference>
<evidence type="ECO:0000256" key="9">
    <source>
        <dbReference type="ARBA" id="ARBA00023315"/>
    </source>
</evidence>
<evidence type="ECO:0000256" key="3">
    <source>
        <dbReference type="ARBA" id="ARBA00022679"/>
    </source>
</evidence>
<keyword evidence="5" id="KW-0863">Zinc-finger</keyword>
<comment type="caution">
    <text evidence="12">The sequence shown here is derived from an EMBL/GenBank/DDBJ whole genome shotgun (WGS) entry which is preliminary data.</text>
</comment>
<dbReference type="Pfam" id="PF13878">
    <property type="entry name" value="zf-C2H2_3"/>
    <property type="match status" value="1"/>
</dbReference>
<feature type="domain" description="N-acetyltransferase ESCO zinc-finger" evidence="10">
    <location>
        <begin position="22"/>
        <end position="59"/>
    </location>
</feature>
<reference evidence="12 13" key="1">
    <citation type="submission" date="2017-08" db="EMBL/GenBank/DDBJ databases">
        <title>Acidophilic green algal genome provides insights into adaptation to an acidic environment.</title>
        <authorList>
            <person name="Hirooka S."/>
            <person name="Hirose Y."/>
            <person name="Kanesaki Y."/>
            <person name="Higuchi S."/>
            <person name="Fujiwara T."/>
            <person name="Onuma R."/>
            <person name="Era A."/>
            <person name="Ohbayashi R."/>
            <person name="Uzuka A."/>
            <person name="Nozaki H."/>
            <person name="Yoshikawa H."/>
            <person name="Miyagishima S.Y."/>
        </authorList>
    </citation>
    <scope>NUCLEOTIDE SEQUENCE [LARGE SCALE GENOMIC DNA]</scope>
    <source>
        <strain evidence="12 13">NIES-2499</strain>
    </source>
</reference>
<dbReference type="GO" id="GO:0061733">
    <property type="term" value="F:protein-lysine-acetyltransferase activity"/>
    <property type="evidence" value="ECO:0007669"/>
    <property type="project" value="TreeGrafter"/>
</dbReference>
<evidence type="ECO:0000256" key="5">
    <source>
        <dbReference type="ARBA" id="ARBA00022771"/>
    </source>
</evidence>
<evidence type="ECO:0000256" key="2">
    <source>
        <dbReference type="ARBA" id="ARBA00005816"/>
    </source>
</evidence>
<comment type="subcellular location">
    <subcellularLocation>
        <location evidence="1">Nucleus</location>
    </subcellularLocation>
</comment>
<organism evidence="12 13">
    <name type="scientific">Chlamydomonas eustigma</name>
    <dbReference type="NCBI Taxonomy" id="1157962"/>
    <lineage>
        <taxon>Eukaryota</taxon>
        <taxon>Viridiplantae</taxon>
        <taxon>Chlorophyta</taxon>
        <taxon>core chlorophytes</taxon>
        <taxon>Chlorophyceae</taxon>
        <taxon>CS clade</taxon>
        <taxon>Chlamydomonadales</taxon>
        <taxon>Chlamydomonadaceae</taxon>
        <taxon>Chlamydomonas</taxon>
    </lineage>
</organism>
<proteinExistence type="inferred from homology"/>
<dbReference type="OrthoDB" id="428854at2759"/>
<comment type="similarity">
    <text evidence="2">Belongs to the acetyltransferase family. ECO subfamily.</text>
</comment>
<keyword evidence="3" id="KW-0808">Transferase</keyword>
<dbReference type="GO" id="GO:0000785">
    <property type="term" value="C:chromatin"/>
    <property type="evidence" value="ECO:0007669"/>
    <property type="project" value="TreeGrafter"/>
</dbReference>
<dbReference type="GO" id="GO:0005634">
    <property type="term" value="C:nucleus"/>
    <property type="evidence" value="ECO:0007669"/>
    <property type="project" value="TreeGrafter"/>
</dbReference>
<dbReference type="AlphaFoldDB" id="A0A250WSY5"/>
<gene>
    <name evidence="12" type="ORF">CEUSTIGMA_g1361.t1</name>
</gene>
<evidence type="ECO:0000256" key="7">
    <source>
        <dbReference type="ARBA" id="ARBA00023242"/>
    </source>
</evidence>
<keyword evidence="13" id="KW-1185">Reference proteome</keyword>
<evidence type="ECO:0000256" key="4">
    <source>
        <dbReference type="ARBA" id="ARBA00022723"/>
    </source>
</evidence>
<dbReference type="STRING" id="1157962.A0A250WSY5"/>
<dbReference type="InterPro" id="IPR028009">
    <property type="entry name" value="ESCO_Acetyltransf_dom"/>
</dbReference>
<name>A0A250WSY5_9CHLO</name>
<feature type="domain" description="N-acetyltransferase ESCO acetyl-transferase" evidence="11">
    <location>
        <begin position="204"/>
        <end position="230"/>
    </location>
</feature>
<evidence type="ECO:0000313" key="13">
    <source>
        <dbReference type="Proteomes" id="UP000232323"/>
    </source>
</evidence>
<accession>A0A250WSY5</accession>
<evidence type="ECO:0000259" key="11">
    <source>
        <dbReference type="Pfam" id="PF13880"/>
    </source>
</evidence>
<keyword evidence="8" id="KW-0131">Cell cycle</keyword>
<dbReference type="EMBL" id="BEGY01000005">
    <property type="protein sequence ID" value="GAX73911.1"/>
    <property type="molecule type" value="Genomic_DNA"/>
</dbReference>
<dbReference type="PANTHER" id="PTHR45884:SF2">
    <property type="entry name" value="N-ACETYLTRANSFERASE ECO"/>
    <property type="match status" value="1"/>
</dbReference>
<evidence type="ECO:0000256" key="1">
    <source>
        <dbReference type="ARBA" id="ARBA00004123"/>
    </source>
</evidence>